<dbReference type="GO" id="GO:0000160">
    <property type="term" value="P:phosphorelay signal transduction system"/>
    <property type="evidence" value="ECO:0007669"/>
    <property type="project" value="InterPro"/>
</dbReference>
<evidence type="ECO:0000259" key="6">
    <source>
        <dbReference type="PROSITE" id="PS50887"/>
    </source>
</evidence>
<reference evidence="7 8" key="1">
    <citation type="submission" date="2019-05" db="EMBL/GenBank/DDBJ databases">
        <title>Arcobacter sp. nov., isolated from sea sediment.</title>
        <authorList>
            <person name="Kim W."/>
        </authorList>
    </citation>
    <scope>NUCLEOTIDE SEQUENCE [LARGE SCALE GENOMIC DNA]</scope>
    <source>
        <strain evidence="7 8">CAU 1517</strain>
    </source>
</reference>
<dbReference type="Gene3D" id="3.40.50.2300">
    <property type="match status" value="1"/>
</dbReference>
<evidence type="ECO:0000256" key="3">
    <source>
        <dbReference type="PROSITE-ProRule" id="PRU00169"/>
    </source>
</evidence>
<dbReference type="CDD" id="cd01949">
    <property type="entry name" value="GGDEF"/>
    <property type="match status" value="1"/>
</dbReference>
<accession>A0A5R8XY18</accession>
<keyword evidence="3" id="KW-0597">Phosphoprotein</keyword>
<feature type="domain" description="Response regulatory" evidence="5">
    <location>
        <begin position="10"/>
        <end position="125"/>
    </location>
</feature>
<dbReference type="SUPFAM" id="SSF52172">
    <property type="entry name" value="CheY-like"/>
    <property type="match status" value="1"/>
</dbReference>
<dbReference type="Gene3D" id="3.30.70.270">
    <property type="match status" value="1"/>
</dbReference>
<evidence type="ECO:0000313" key="8">
    <source>
        <dbReference type="Proteomes" id="UP000308901"/>
    </source>
</evidence>
<evidence type="ECO:0000256" key="4">
    <source>
        <dbReference type="SAM" id="Coils"/>
    </source>
</evidence>
<organism evidence="7 8">
    <name type="scientific">Arcobacter arenosus</name>
    <dbReference type="NCBI Taxonomy" id="2576037"/>
    <lineage>
        <taxon>Bacteria</taxon>
        <taxon>Pseudomonadati</taxon>
        <taxon>Campylobacterota</taxon>
        <taxon>Epsilonproteobacteria</taxon>
        <taxon>Campylobacterales</taxon>
        <taxon>Arcobacteraceae</taxon>
        <taxon>Arcobacter</taxon>
    </lineage>
</organism>
<keyword evidence="4" id="KW-0175">Coiled coil</keyword>
<dbReference type="SUPFAM" id="SSF55073">
    <property type="entry name" value="Nucleotide cyclase"/>
    <property type="match status" value="1"/>
</dbReference>
<sequence>MNKEILNNLVILYIEDEDDIREFTFKTLSSIVKKVFVSKNGAEALEIYKNNKDINLILTDINIPKIGGLEVCEEIRKEDSSIPLIITSAHSDHFFLKKAIDLNVSSYVLKPVDLYQLVQNMIRASEPLFLKKELESVNIELENKIQDEKKEIKHILDTQKNMILLIEDEKIIEVNKSFQEFFLIEDQDKFLSEFDTLYKIFNSKSFFEPYLNISQTDDIEKFKKLDDLNKIVKVKSDDDNELSFLINIDKIENEKNRYIVTLLDITQINEKLNLLDFQANHDGLTGLFNYNKFKDILSKEIRRDKRYGNDLSVIAFDINNLENKPLDDEILKKTSEIVLNNIREFDSIGRWDDFNFLIILPQTKIDGAQYVSEKIKTNILKNKLFVDNKLNVSFGITVLNKEDNIETIIKRVKSSLDEAKKRGNNCINCS</sequence>
<keyword evidence="8" id="KW-1185">Reference proteome</keyword>
<dbReference type="Pfam" id="PF00072">
    <property type="entry name" value="Response_reg"/>
    <property type="match status" value="1"/>
</dbReference>
<dbReference type="InterPro" id="IPR011006">
    <property type="entry name" value="CheY-like_superfamily"/>
</dbReference>
<dbReference type="PANTHER" id="PTHR45138">
    <property type="entry name" value="REGULATORY COMPONENTS OF SENSORY TRANSDUCTION SYSTEM"/>
    <property type="match status" value="1"/>
</dbReference>
<dbReference type="PROSITE" id="PS50110">
    <property type="entry name" value="RESPONSE_REGULATORY"/>
    <property type="match status" value="1"/>
</dbReference>
<name>A0A5R8XY18_9BACT</name>
<dbReference type="Proteomes" id="UP000308901">
    <property type="component" value="Unassembled WGS sequence"/>
</dbReference>
<dbReference type="EC" id="2.7.7.65" evidence="1"/>
<evidence type="ECO:0000256" key="1">
    <source>
        <dbReference type="ARBA" id="ARBA00012528"/>
    </source>
</evidence>
<dbReference type="InterPro" id="IPR001789">
    <property type="entry name" value="Sig_transdc_resp-reg_receiver"/>
</dbReference>
<gene>
    <name evidence="7" type="ORF">FDK22_14125</name>
</gene>
<dbReference type="Pfam" id="PF00990">
    <property type="entry name" value="GGDEF"/>
    <property type="match status" value="1"/>
</dbReference>
<comment type="catalytic activity">
    <reaction evidence="2">
        <text>2 GTP = 3',3'-c-di-GMP + 2 diphosphate</text>
        <dbReference type="Rhea" id="RHEA:24898"/>
        <dbReference type="ChEBI" id="CHEBI:33019"/>
        <dbReference type="ChEBI" id="CHEBI:37565"/>
        <dbReference type="ChEBI" id="CHEBI:58805"/>
        <dbReference type="EC" id="2.7.7.65"/>
    </reaction>
</comment>
<dbReference type="EMBL" id="VANU01000007">
    <property type="protein sequence ID" value="TLP35790.1"/>
    <property type="molecule type" value="Genomic_DNA"/>
</dbReference>
<dbReference type="OrthoDB" id="9812260at2"/>
<dbReference type="InterPro" id="IPR050469">
    <property type="entry name" value="Diguanylate_Cyclase"/>
</dbReference>
<dbReference type="SMART" id="SM00448">
    <property type="entry name" value="REC"/>
    <property type="match status" value="1"/>
</dbReference>
<comment type="caution">
    <text evidence="7">The sequence shown here is derived from an EMBL/GenBank/DDBJ whole genome shotgun (WGS) entry which is preliminary data.</text>
</comment>
<dbReference type="SMART" id="SM00267">
    <property type="entry name" value="GGDEF"/>
    <property type="match status" value="1"/>
</dbReference>
<evidence type="ECO:0000259" key="5">
    <source>
        <dbReference type="PROSITE" id="PS50110"/>
    </source>
</evidence>
<dbReference type="InterPro" id="IPR029787">
    <property type="entry name" value="Nucleotide_cyclase"/>
</dbReference>
<dbReference type="InterPro" id="IPR043128">
    <property type="entry name" value="Rev_trsase/Diguanyl_cyclase"/>
</dbReference>
<dbReference type="InterPro" id="IPR000160">
    <property type="entry name" value="GGDEF_dom"/>
</dbReference>
<evidence type="ECO:0000256" key="2">
    <source>
        <dbReference type="ARBA" id="ARBA00034247"/>
    </source>
</evidence>
<dbReference type="PANTHER" id="PTHR45138:SF9">
    <property type="entry name" value="DIGUANYLATE CYCLASE DGCM-RELATED"/>
    <property type="match status" value="1"/>
</dbReference>
<protein>
    <recommendedName>
        <fullName evidence="1">diguanylate cyclase</fullName>
        <ecNumber evidence="1">2.7.7.65</ecNumber>
    </recommendedName>
</protein>
<dbReference type="RefSeq" id="WP_138153636.1">
    <property type="nucleotide sequence ID" value="NZ_CBDDKQ010000004.1"/>
</dbReference>
<dbReference type="GO" id="GO:0052621">
    <property type="term" value="F:diguanylate cyclase activity"/>
    <property type="evidence" value="ECO:0007669"/>
    <property type="project" value="UniProtKB-EC"/>
</dbReference>
<feature type="coiled-coil region" evidence="4">
    <location>
        <begin position="131"/>
        <end position="158"/>
    </location>
</feature>
<feature type="modified residue" description="4-aspartylphosphate" evidence="3">
    <location>
        <position position="60"/>
    </location>
</feature>
<feature type="domain" description="GGDEF" evidence="6">
    <location>
        <begin position="309"/>
        <end position="430"/>
    </location>
</feature>
<dbReference type="PROSITE" id="PS50887">
    <property type="entry name" value="GGDEF"/>
    <property type="match status" value="1"/>
</dbReference>
<proteinExistence type="predicted"/>
<dbReference type="AlphaFoldDB" id="A0A5R8XY18"/>
<evidence type="ECO:0000313" key="7">
    <source>
        <dbReference type="EMBL" id="TLP35790.1"/>
    </source>
</evidence>
<dbReference type="NCBIfam" id="TIGR00254">
    <property type="entry name" value="GGDEF"/>
    <property type="match status" value="1"/>
</dbReference>